<reference evidence="9" key="2">
    <citation type="submission" date="2025-08" db="UniProtKB">
        <authorList>
            <consortium name="RefSeq"/>
        </authorList>
    </citation>
    <scope>IDENTIFICATION</scope>
    <source>
        <tissue evidence="9">Leaf</tissue>
    </source>
</reference>
<evidence type="ECO:0000256" key="5">
    <source>
        <dbReference type="SAM" id="Coils"/>
    </source>
</evidence>
<name>A0ABM0Z6T0_CAMSA</name>
<keyword evidence="2 4" id="KW-0863">Zinc-finger</keyword>
<protein>
    <submittedName>
        <fullName evidence="9">Uncharacterized protein LOC104787354</fullName>
    </submittedName>
</protein>
<evidence type="ECO:0000259" key="6">
    <source>
        <dbReference type="PROSITE" id="PS50158"/>
    </source>
</evidence>
<keyword evidence="1" id="KW-0479">Metal-binding</keyword>
<sequence length="461" mass="50251">MPTGDCFRCHQPGHWANNCPLKTTTEPASSADTSASPPVIHCPCNGGPCNIFTSKTGKNPNRRFYKCPIPSCGFFKWCDEVSIIKPESISVHPTCPCGAGPCRRVTFIDGPNAQRSYFVCCLKKNFGACGFFQWEDDVHTQPGPEQVGNDGSPCPNLIGHSGFDSVDDVSLLLHETSLDSNGNVKRSRLGVVVETDLNPSSSNESTLGNRVVERIAQPVKDTPPVTMGKESIPVFAGFNNRKPVSNGVFASADGRNQGTVPSFNLITLYEDAVHLETDEQVLPSLAPTHVESLCSDLFGFNGKSSYASEDITGVCQNTSDSVSNGKTNPNHKHQPEHQSAISYETGASFSGSFSLMDLIEQYNSEKLHFKSVSVKYVDALTAFTGSYKQLESLRDRAHSLKKELRDVEKQVTFCEAETSEFAMSLQEVSGEMAKLQKKMVETAGKVAKEERLNKQRGFTAP</sequence>
<evidence type="ECO:0000259" key="7">
    <source>
        <dbReference type="PROSITE" id="PS51999"/>
    </source>
</evidence>
<feature type="domain" description="GRF-type" evidence="7">
    <location>
        <begin position="42"/>
        <end position="81"/>
    </location>
</feature>
<dbReference type="PANTHER" id="PTHR33680:SF8">
    <property type="entry name" value="GRF ZINC FINGER _ ZINC KNUCKLE PROTEIN"/>
    <property type="match status" value="1"/>
</dbReference>
<feature type="domain" description="GRF-type" evidence="7">
    <location>
        <begin position="95"/>
        <end position="138"/>
    </location>
</feature>
<dbReference type="GeneID" id="104787354"/>
<reference evidence="8" key="1">
    <citation type="journal article" date="2014" name="Nat. Commun.">
        <title>The emerging biofuel crop Camelina sativa retains a highly undifferentiated hexaploid genome structure.</title>
        <authorList>
            <person name="Kagale S."/>
            <person name="Koh C."/>
            <person name="Nixon J."/>
            <person name="Bollina V."/>
            <person name="Clarke W.E."/>
            <person name="Tuteja R."/>
            <person name="Spillane C."/>
            <person name="Robinson S.J."/>
            <person name="Links M.G."/>
            <person name="Clarke C."/>
            <person name="Higgins E.E."/>
            <person name="Huebert T."/>
            <person name="Sharpe A.G."/>
            <person name="Parkin I.A."/>
        </authorList>
    </citation>
    <scope>NUCLEOTIDE SEQUENCE [LARGE SCALE GENOMIC DNA]</scope>
    <source>
        <strain evidence="8">cv. DH55</strain>
    </source>
</reference>
<dbReference type="Pfam" id="PF06839">
    <property type="entry name" value="Zn_ribbon_GRF"/>
    <property type="match status" value="2"/>
</dbReference>
<feature type="domain" description="CCHC-type" evidence="6">
    <location>
        <begin position="6"/>
        <end position="20"/>
    </location>
</feature>
<proteinExistence type="predicted"/>
<keyword evidence="5" id="KW-0175">Coiled coil</keyword>
<keyword evidence="3" id="KW-0862">Zinc</keyword>
<dbReference type="Proteomes" id="UP000694864">
    <property type="component" value="Chromosome 5"/>
</dbReference>
<dbReference type="Gene3D" id="4.10.60.10">
    <property type="entry name" value="Zinc finger, CCHC-type"/>
    <property type="match status" value="1"/>
</dbReference>
<evidence type="ECO:0000256" key="4">
    <source>
        <dbReference type="PROSITE-ProRule" id="PRU00047"/>
    </source>
</evidence>
<dbReference type="InterPro" id="IPR010666">
    <property type="entry name" value="Znf_GRF"/>
</dbReference>
<feature type="coiled-coil region" evidence="5">
    <location>
        <begin position="390"/>
        <end position="417"/>
    </location>
</feature>
<accession>A0ABM0Z6T0</accession>
<evidence type="ECO:0000313" key="8">
    <source>
        <dbReference type="Proteomes" id="UP000694864"/>
    </source>
</evidence>
<evidence type="ECO:0000256" key="3">
    <source>
        <dbReference type="ARBA" id="ARBA00022833"/>
    </source>
</evidence>
<gene>
    <name evidence="9" type="primary">LOC104787354</name>
</gene>
<dbReference type="InterPro" id="IPR036875">
    <property type="entry name" value="Znf_CCHC_sf"/>
</dbReference>
<dbReference type="PROSITE" id="PS50158">
    <property type="entry name" value="ZF_CCHC"/>
    <property type="match status" value="1"/>
</dbReference>
<evidence type="ECO:0000256" key="2">
    <source>
        <dbReference type="ARBA" id="ARBA00022771"/>
    </source>
</evidence>
<keyword evidence="8" id="KW-1185">Reference proteome</keyword>
<dbReference type="PANTHER" id="PTHR33680">
    <property type="entry name" value="OS07G0190500 PROTEIN"/>
    <property type="match status" value="1"/>
</dbReference>
<dbReference type="PROSITE" id="PS51999">
    <property type="entry name" value="ZF_GRF"/>
    <property type="match status" value="2"/>
</dbReference>
<dbReference type="InterPro" id="IPR001878">
    <property type="entry name" value="Znf_CCHC"/>
</dbReference>
<dbReference type="SUPFAM" id="SSF57756">
    <property type="entry name" value="Retrovirus zinc finger-like domains"/>
    <property type="match status" value="1"/>
</dbReference>
<dbReference type="SMART" id="SM00343">
    <property type="entry name" value="ZnF_C2HC"/>
    <property type="match status" value="1"/>
</dbReference>
<evidence type="ECO:0000313" key="9">
    <source>
        <dbReference type="RefSeq" id="XP_010511228.1"/>
    </source>
</evidence>
<dbReference type="RefSeq" id="XP_010511228.1">
    <property type="nucleotide sequence ID" value="XM_010512926.1"/>
</dbReference>
<organism evidence="8 9">
    <name type="scientific">Camelina sativa</name>
    <name type="common">False flax</name>
    <name type="synonym">Myagrum sativum</name>
    <dbReference type="NCBI Taxonomy" id="90675"/>
    <lineage>
        <taxon>Eukaryota</taxon>
        <taxon>Viridiplantae</taxon>
        <taxon>Streptophyta</taxon>
        <taxon>Embryophyta</taxon>
        <taxon>Tracheophyta</taxon>
        <taxon>Spermatophyta</taxon>
        <taxon>Magnoliopsida</taxon>
        <taxon>eudicotyledons</taxon>
        <taxon>Gunneridae</taxon>
        <taxon>Pentapetalae</taxon>
        <taxon>rosids</taxon>
        <taxon>malvids</taxon>
        <taxon>Brassicales</taxon>
        <taxon>Brassicaceae</taxon>
        <taxon>Camelineae</taxon>
        <taxon>Camelina</taxon>
    </lineage>
</organism>
<dbReference type="Pfam" id="PF00098">
    <property type="entry name" value="zf-CCHC"/>
    <property type="match status" value="1"/>
</dbReference>
<evidence type="ECO:0000256" key="1">
    <source>
        <dbReference type="ARBA" id="ARBA00022723"/>
    </source>
</evidence>